<evidence type="ECO:0000256" key="5">
    <source>
        <dbReference type="SAM" id="MobiDB-lite"/>
    </source>
</evidence>
<evidence type="ECO:0000256" key="6">
    <source>
        <dbReference type="SAM" id="Phobius"/>
    </source>
</evidence>
<evidence type="ECO:0000313" key="8">
    <source>
        <dbReference type="EMBL" id="NIC06426.1"/>
    </source>
</evidence>
<dbReference type="InterPro" id="IPR051263">
    <property type="entry name" value="C-type_cytochrome_biogenesis"/>
</dbReference>
<evidence type="ECO:0000256" key="2">
    <source>
        <dbReference type="ARBA" id="ARBA00022737"/>
    </source>
</evidence>
<dbReference type="Pfam" id="PF23914">
    <property type="entry name" value="TPR_CcmH_CycH"/>
    <property type="match status" value="1"/>
</dbReference>
<dbReference type="PANTHER" id="PTHR47870">
    <property type="entry name" value="CYTOCHROME C-TYPE BIOGENESIS PROTEIN CCMH"/>
    <property type="match status" value="1"/>
</dbReference>
<keyword evidence="6" id="KW-0812">Transmembrane</keyword>
<dbReference type="Gene3D" id="1.25.40.10">
    <property type="entry name" value="Tetratricopeptide repeat domain"/>
    <property type="match status" value="1"/>
</dbReference>
<dbReference type="NCBIfam" id="TIGR03142">
    <property type="entry name" value="cytochro_ccmI"/>
    <property type="match status" value="1"/>
</dbReference>
<feature type="region of interest" description="Disordered" evidence="5">
    <location>
        <begin position="288"/>
        <end position="308"/>
    </location>
</feature>
<protein>
    <submittedName>
        <fullName evidence="8">C-type cytochrome biogenesis protein CcmI</fullName>
    </submittedName>
</protein>
<keyword evidence="3" id="KW-0201">Cytochrome c-type biogenesis</keyword>
<comment type="caution">
    <text evidence="8">The sequence shown here is derived from an EMBL/GenBank/DDBJ whole genome shotgun (WGS) entry which is preliminary data.</text>
</comment>
<keyword evidence="6" id="KW-0472">Membrane</keyword>
<feature type="transmembrane region" description="Helical" evidence="6">
    <location>
        <begin position="101"/>
        <end position="121"/>
    </location>
</feature>
<comment type="subcellular location">
    <subcellularLocation>
        <location evidence="1">Cell envelope</location>
    </subcellularLocation>
</comment>
<feature type="domain" description="Cytochrome c-type biogenesis protein H TPR" evidence="7">
    <location>
        <begin position="147"/>
        <end position="280"/>
    </location>
</feature>
<evidence type="ECO:0000256" key="3">
    <source>
        <dbReference type="ARBA" id="ARBA00022748"/>
    </source>
</evidence>
<gene>
    <name evidence="8" type="primary">ccmI</name>
    <name evidence="8" type="ORF">HBJ55_13410</name>
</gene>
<evidence type="ECO:0000256" key="4">
    <source>
        <dbReference type="ARBA" id="ARBA00022803"/>
    </source>
</evidence>
<keyword evidence="2" id="KW-0677">Repeat</keyword>
<accession>A0ABX0PSR3</accession>
<reference evidence="8 9" key="1">
    <citation type="submission" date="2020-03" db="EMBL/GenBank/DDBJ databases">
        <title>Identification of Halomonas strains.</title>
        <authorList>
            <person name="Xiao Z."/>
            <person name="Dong F."/>
            <person name="Wang Z."/>
            <person name="Zhao J.-Y."/>
        </authorList>
    </citation>
    <scope>NUCLEOTIDE SEQUENCE [LARGE SCALE GENOMIC DNA]</scope>
    <source>
        <strain evidence="8 9">DX6</strain>
    </source>
</reference>
<keyword evidence="4" id="KW-0802">TPR repeat</keyword>
<name>A0ABX0PSR3_9GAMM</name>
<dbReference type="RefSeq" id="WP_167115668.1">
    <property type="nucleotide sequence ID" value="NZ_JAAQTO010000035.1"/>
</dbReference>
<evidence type="ECO:0000259" key="7">
    <source>
        <dbReference type="Pfam" id="PF23914"/>
    </source>
</evidence>
<dbReference type="InterPro" id="IPR011990">
    <property type="entry name" value="TPR-like_helical_dom_sf"/>
</dbReference>
<dbReference type="Proteomes" id="UP001318321">
    <property type="component" value="Unassembled WGS sequence"/>
</dbReference>
<keyword evidence="6" id="KW-1133">Transmembrane helix</keyword>
<dbReference type="InterPro" id="IPR017560">
    <property type="entry name" value="Cyt_c_biogenesis_CcmI"/>
</dbReference>
<dbReference type="SUPFAM" id="SSF48452">
    <property type="entry name" value="TPR-like"/>
    <property type="match status" value="1"/>
</dbReference>
<evidence type="ECO:0000313" key="9">
    <source>
        <dbReference type="Proteomes" id="UP001318321"/>
    </source>
</evidence>
<dbReference type="PANTHER" id="PTHR47870:SF2">
    <property type="entry name" value="FORMATE-DEPENDENT NITRITE REDUCTASE COMPLEX SUBUNIT NRFF"/>
    <property type="match status" value="1"/>
</dbReference>
<evidence type="ECO:0000256" key="1">
    <source>
        <dbReference type="ARBA" id="ARBA00004196"/>
    </source>
</evidence>
<sequence length="308" mass="33313">MNGTFLLLAMGLCLVALGFMVIPLLCAPRCEENPSRRATNLAVHRDRVRELEQDMTAGLLTGAQHDNALADLERELLDSGAVGSDERQVAQGRGSARVPLVAAWVSISLLPFMAIGLYLTVGHAEEVFGTQLPAGPPASVSEAEPPSEAALQREFQHLAQQLQGRLAQDPTHLGSWVLLGRTLVFLDDLPAAERAFREAMRHGGDRDPGLLTRYADVLAERQGGLAGEPQRLIERALTLDPDHVQALWLAGTLALQQNSPDEARNHWQRLLVLLPPESPEAEVIRGNLGQLDQADGSPLDGVPARSET</sequence>
<feature type="transmembrane region" description="Helical" evidence="6">
    <location>
        <begin position="6"/>
        <end position="27"/>
    </location>
</feature>
<dbReference type="EMBL" id="JAAQTO010000035">
    <property type="protein sequence ID" value="NIC06426.1"/>
    <property type="molecule type" value="Genomic_DNA"/>
</dbReference>
<proteinExistence type="predicted"/>
<keyword evidence="9" id="KW-1185">Reference proteome</keyword>
<dbReference type="InterPro" id="IPR056413">
    <property type="entry name" value="TPR_CcmH_CycH"/>
</dbReference>
<organism evidence="8 9">
    <name type="scientific">Billgrantia bachuensis</name>
    <dbReference type="NCBI Taxonomy" id="2717286"/>
    <lineage>
        <taxon>Bacteria</taxon>
        <taxon>Pseudomonadati</taxon>
        <taxon>Pseudomonadota</taxon>
        <taxon>Gammaproteobacteria</taxon>
        <taxon>Oceanospirillales</taxon>
        <taxon>Halomonadaceae</taxon>
        <taxon>Billgrantia</taxon>
    </lineage>
</organism>